<evidence type="ECO:0000313" key="2">
    <source>
        <dbReference type="Proteomes" id="UP000005239"/>
    </source>
</evidence>
<gene>
    <name evidence="1" type="primary">WBGene00274456</name>
</gene>
<dbReference type="Proteomes" id="UP000005239">
    <property type="component" value="Unassembled WGS sequence"/>
</dbReference>
<proteinExistence type="predicted"/>
<reference evidence="1" key="2">
    <citation type="submission" date="2022-06" db="UniProtKB">
        <authorList>
            <consortium name="EnsemblMetazoa"/>
        </authorList>
    </citation>
    <scope>IDENTIFICATION</scope>
    <source>
        <strain evidence="1">PS312</strain>
    </source>
</reference>
<name>A0A2A6CUV7_PRIPA</name>
<dbReference type="EnsemblMetazoa" id="PPA36087.1">
    <property type="protein sequence ID" value="PPA36087.1"/>
    <property type="gene ID" value="WBGene00274456"/>
</dbReference>
<reference evidence="2" key="1">
    <citation type="journal article" date="2008" name="Nat. Genet.">
        <title>The Pristionchus pacificus genome provides a unique perspective on nematode lifestyle and parasitism.</title>
        <authorList>
            <person name="Dieterich C."/>
            <person name="Clifton S.W."/>
            <person name="Schuster L.N."/>
            <person name="Chinwalla A."/>
            <person name="Delehaunty K."/>
            <person name="Dinkelacker I."/>
            <person name="Fulton L."/>
            <person name="Fulton R."/>
            <person name="Godfrey J."/>
            <person name="Minx P."/>
            <person name="Mitreva M."/>
            <person name="Roeseler W."/>
            <person name="Tian H."/>
            <person name="Witte H."/>
            <person name="Yang S.P."/>
            <person name="Wilson R.K."/>
            <person name="Sommer R.J."/>
        </authorList>
    </citation>
    <scope>NUCLEOTIDE SEQUENCE [LARGE SCALE GENOMIC DNA]</scope>
    <source>
        <strain evidence="2">PS312</strain>
    </source>
</reference>
<dbReference type="AlphaFoldDB" id="A0A2A6CUV7"/>
<accession>A0A8R1YV09</accession>
<keyword evidence="2" id="KW-1185">Reference proteome</keyword>
<evidence type="ECO:0000313" key="1">
    <source>
        <dbReference type="EnsemblMetazoa" id="PPA36087.1"/>
    </source>
</evidence>
<protein>
    <submittedName>
        <fullName evidence="1">Uncharacterized protein</fullName>
    </submittedName>
</protein>
<organism evidence="1 2">
    <name type="scientific">Pristionchus pacificus</name>
    <name type="common">Parasitic nematode worm</name>
    <dbReference type="NCBI Taxonomy" id="54126"/>
    <lineage>
        <taxon>Eukaryota</taxon>
        <taxon>Metazoa</taxon>
        <taxon>Ecdysozoa</taxon>
        <taxon>Nematoda</taxon>
        <taxon>Chromadorea</taxon>
        <taxon>Rhabditida</taxon>
        <taxon>Rhabditina</taxon>
        <taxon>Diplogasteromorpha</taxon>
        <taxon>Diplogasteroidea</taxon>
        <taxon>Neodiplogasteridae</taxon>
        <taxon>Pristionchus</taxon>
    </lineage>
</organism>
<accession>A0A2A6CUV7</accession>
<sequence>MEAHQIQLPNVNPSAQKKFVLELPSQPERQPEMRFPLIVILLILIAISSTVDAKGNGSANRFRHG</sequence>